<name>A0A0F7SHT2_PHARH</name>
<dbReference type="Gene3D" id="3.30.310.130">
    <property type="entry name" value="Ubiquitin-related"/>
    <property type="match status" value="1"/>
</dbReference>
<dbReference type="GO" id="GO:0005634">
    <property type="term" value="C:nucleus"/>
    <property type="evidence" value="ECO:0007669"/>
    <property type="project" value="TreeGrafter"/>
</dbReference>
<dbReference type="PANTHER" id="PTHR46896:SF3">
    <property type="entry name" value="FI06413P-RELATED"/>
    <property type="match status" value="1"/>
</dbReference>
<evidence type="ECO:0000256" key="4">
    <source>
        <dbReference type="ARBA" id="ARBA00022786"/>
    </source>
</evidence>
<dbReference type="PROSITE" id="PS50600">
    <property type="entry name" value="ULP_PROTEASE"/>
    <property type="match status" value="1"/>
</dbReference>
<feature type="compositionally biased region" description="Low complexity" evidence="6">
    <location>
        <begin position="987"/>
        <end position="1005"/>
    </location>
</feature>
<accession>A0A0F7SHT2</accession>
<reference evidence="8" key="1">
    <citation type="submission" date="2014-08" db="EMBL/GenBank/DDBJ databases">
        <authorList>
            <person name="Sharma Rahul"/>
            <person name="Thines Marco"/>
        </authorList>
    </citation>
    <scope>NUCLEOTIDE SEQUENCE</scope>
</reference>
<evidence type="ECO:0000313" key="8">
    <source>
        <dbReference type="EMBL" id="CDZ98526.1"/>
    </source>
</evidence>
<dbReference type="GO" id="GO:0070139">
    <property type="term" value="F:SUMO-specific endopeptidase activity"/>
    <property type="evidence" value="ECO:0007669"/>
    <property type="project" value="TreeGrafter"/>
</dbReference>
<feature type="compositionally biased region" description="Basic and acidic residues" evidence="6">
    <location>
        <begin position="1091"/>
        <end position="1100"/>
    </location>
</feature>
<dbReference type="PANTHER" id="PTHR46896">
    <property type="entry name" value="SENTRIN-SPECIFIC PROTEASE"/>
    <property type="match status" value="1"/>
</dbReference>
<evidence type="ECO:0000256" key="1">
    <source>
        <dbReference type="ARBA" id="ARBA00005234"/>
    </source>
</evidence>
<feature type="domain" description="Ubiquitin-like protease family profile" evidence="7">
    <location>
        <begin position="702"/>
        <end position="919"/>
    </location>
</feature>
<comment type="similarity">
    <text evidence="1">Belongs to the peptidase C48 family.</text>
</comment>
<dbReference type="InterPro" id="IPR003653">
    <property type="entry name" value="Peptidase_C48_C"/>
</dbReference>
<protein>
    <submittedName>
        <fullName evidence="8">Protease, Ulp1 family</fullName>
    </submittedName>
</protein>
<dbReference type="AlphaFoldDB" id="A0A0F7SHT2"/>
<dbReference type="GO" id="GO:0016926">
    <property type="term" value="P:protein desumoylation"/>
    <property type="evidence" value="ECO:0007669"/>
    <property type="project" value="TreeGrafter"/>
</dbReference>
<feature type="compositionally biased region" description="Polar residues" evidence="6">
    <location>
        <begin position="164"/>
        <end position="178"/>
    </location>
</feature>
<feature type="region of interest" description="Disordered" evidence="6">
    <location>
        <begin position="149"/>
        <end position="260"/>
    </location>
</feature>
<feature type="compositionally biased region" description="Low complexity" evidence="6">
    <location>
        <begin position="1025"/>
        <end position="1047"/>
    </location>
</feature>
<sequence length="1125" mass="124582">MPNHHHHSSPFYTPSTGQRAPHIQKSKSFQRALSDLLPGFGAKRKRPSVAAPNDHMAIVSTSSSTNVNVAGTSTPGHVNRPAPEHPRTNLLNRIALSSNGKMSIRMLDGSQTMDMADDGDEEEEEDELQVLDIPRSSNGIIIKRTRLPINDAGPSEGSSRARLSLSNEINSMGLSKSDTNPRPRRVESADSRTGPLQTPIYETEPKPIPIITPQPGQRGPAQLSYRQPVKRSSAINSPFTLGRNSLSTSSTPLSRPPPTISRSPVLAVSFNQSTAHSALVERHQPSVDVRISPSMDPSRHNYNHNQSYRQHQIKRQRFDSPTKVPHHQSGQMTSGEVERDHWQDIAQTGCSTTPIDVPDSDDDSHDPINSFSPAPRYKQSSNPLPPSLPTHTPLRESFEPCPIFAPERSRRPIEKDMATVRNRDKEMGQSVRKQQEAANDRASAQQSLLKFSTVVSPRLASNLKSRSGESIKPSSSTVPKVKKKIETSFLKAQDTRPINIGDVALPVERSSFLEPRVTKLCVTSSSFQVRSMQHVAFTINFADVTHVMLSEEYEKPLLLQVEYREKASGVTSADKVETKKAVFEISIDGSAVDDWERVPSLLVVGVDGRNVPYSFQANNTESRFHEMWELLYPNKEPIPIAIPRQSTRSGTRLAAPAERAQKSEPKPSAEDDPALHALSRPPPPVDPETLMCMWPAKGRGEINITKGDFYRTTWDAEYLNDTIIEFGLKETFRRAVEKRPQLTDEVHIFNSFLYMKLTDRNVIKSGKDPWETVKRWTNGKVDLFSKKYIVVPINEEYHWYCAVIVNPSALLRDPAVQPEVKDVEAAGAVADGNDGADQEMSGADAPASSVPYVLIFDSFGTPRSEPRKVLTKYLRSEAGFHKAWGEKEVTPLETKKVDVPLQPDYSSCGVYLLHYIEVFFDDPEAALEKILHPIPNRNKATRTADRNEFWRQSELPTKRESIKNQLLDLQAEWRKENGIEDGGSTEALPSSVTASAPSSTAISGAKKPTDKSTTSTSVPNITSQPSPRSVPASTSSSVSQAEESSPSMVNLRQIIPKDSSGPTQSLPDKKFTRSGGVVSLKGKLTETSLEIPRREDKMDVEPGVFKPQPPEVHELMDSSDEDGDS</sequence>
<dbReference type="InterPro" id="IPR038765">
    <property type="entry name" value="Papain-like_cys_pep_sf"/>
</dbReference>
<evidence type="ECO:0000256" key="5">
    <source>
        <dbReference type="ARBA" id="ARBA00022801"/>
    </source>
</evidence>
<feature type="region of interest" description="Disordered" evidence="6">
    <location>
        <begin position="1"/>
        <end position="26"/>
    </location>
</feature>
<dbReference type="SUPFAM" id="SSF54001">
    <property type="entry name" value="Cysteine proteinases"/>
    <property type="match status" value="1"/>
</dbReference>
<feature type="compositionally biased region" description="Basic and acidic residues" evidence="6">
    <location>
        <begin position="407"/>
        <end position="439"/>
    </location>
</feature>
<feature type="compositionally biased region" description="Polar residues" evidence="6">
    <location>
        <begin position="233"/>
        <end position="244"/>
    </location>
</feature>
<dbReference type="Pfam" id="PF02902">
    <property type="entry name" value="Peptidase_C48"/>
    <property type="match status" value="1"/>
</dbReference>
<keyword evidence="2" id="KW-0597">Phosphoprotein</keyword>
<evidence type="ECO:0000259" key="7">
    <source>
        <dbReference type="PROSITE" id="PS50600"/>
    </source>
</evidence>
<evidence type="ECO:0000256" key="2">
    <source>
        <dbReference type="ARBA" id="ARBA00022553"/>
    </source>
</evidence>
<dbReference type="GO" id="GO:0005737">
    <property type="term" value="C:cytoplasm"/>
    <property type="evidence" value="ECO:0007669"/>
    <property type="project" value="TreeGrafter"/>
</dbReference>
<feature type="region of interest" description="Disordered" evidence="6">
    <location>
        <begin position="643"/>
        <end position="688"/>
    </location>
</feature>
<feature type="compositionally biased region" description="Basic and acidic residues" evidence="6">
    <location>
        <begin position="659"/>
        <end position="669"/>
    </location>
</feature>
<feature type="compositionally biased region" description="Basic and acidic residues" evidence="6">
    <location>
        <begin position="179"/>
        <end position="190"/>
    </location>
</feature>
<keyword evidence="3 8" id="KW-0645">Protease</keyword>
<dbReference type="GO" id="GO:0006508">
    <property type="term" value="P:proteolysis"/>
    <property type="evidence" value="ECO:0007669"/>
    <property type="project" value="UniProtKB-KW"/>
</dbReference>
<feature type="region of interest" description="Disordered" evidence="6">
    <location>
        <begin position="979"/>
        <end position="1125"/>
    </location>
</feature>
<organism evidence="8">
    <name type="scientific">Phaffia rhodozyma</name>
    <name type="common">Yeast</name>
    <name type="synonym">Xanthophyllomyces dendrorhous</name>
    <dbReference type="NCBI Taxonomy" id="264483"/>
    <lineage>
        <taxon>Eukaryota</taxon>
        <taxon>Fungi</taxon>
        <taxon>Dikarya</taxon>
        <taxon>Basidiomycota</taxon>
        <taxon>Agaricomycotina</taxon>
        <taxon>Tremellomycetes</taxon>
        <taxon>Cystofilobasidiales</taxon>
        <taxon>Mrakiaceae</taxon>
        <taxon>Phaffia</taxon>
    </lineage>
</organism>
<evidence type="ECO:0000256" key="6">
    <source>
        <dbReference type="SAM" id="MobiDB-lite"/>
    </source>
</evidence>
<keyword evidence="5" id="KW-0378">Hydrolase</keyword>
<dbReference type="EMBL" id="LN483345">
    <property type="protein sequence ID" value="CDZ98526.1"/>
    <property type="molecule type" value="Genomic_DNA"/>
</dbReference>
<proteinExistence type="inferred from homology"/>
<evidence type="ECO:0000256" key="3">
    <source>
        <dbReference type="ARBA" id="ARBA00022670"/>
    </source>
</evidence>
<keyword evidence="4" id="KW-0833">Ubl conjugation pathway</keyword>
<dbReference type="InterPro" id="IPR051947">
    <property type="entry name" value="Sentrin-specific_protease"/>
</dbReference>
<dbReference type="Gene3D" id="1.10.418.20">
    <property type="match status" value="1"/>
</dbReference>
<feature type="region of interest" description="Disordered" evidence="6">
    <location>
        <begin position="276"/>
        <end position="444"/>
    </location>
</feature>